<dbReference type="GO" id="GO:0008251">
    <property type="term" value="F:tRNA-specific adenosine deaminase activity"/>
    <property type="evidence" value="ECO:0007669"/>
    <property type="project" value="TreeGrafter"/>
</dbReference>
<dbReference type="AlphaFoldDB" id="A0A974BP56"/>
<evidence type="ECO:0000259" key="2">
    <source>
        <dbReference type="PROSITE" id="PS50141"/>
    </source>
</evidence>
<dbReference type="InterPro" id="IPR002466">
    <property type="entry name" value="A_deamin"/>
</dbReference>
<dbReference type="GO" id="GO:0003726">
    <property type="term" value="F:double-stranded RNA adenosine deaminase activity"/>
    <property type="evidence" value="ECO:0007669"/>
    <property type="project" value="TreeGrafter"/>
</dbReference>
<organism evidence="3">
    <name type="scientific">Xenopus laevis</name>
    <name type="common">African clawed frog</name>
    <dbReference type="NCBI Taxonomy" id="8355"/>
    <lineage>
        <taxon>Eukaryota</taxon>
        <taxon>Metazoa</taxon>
        <taxon>Chordata</taxon>
        <taxon>Craniata</taxon>
        <taxon>Vertebrata</taxon>
        <taxon>Euteleostomi</taxon>
        <taxon>Amphibia</taxon>
        <taxon>Batrachia</taxon>
        <taxon>Anura</taxon>
        <taxon>Pipoidea</taxon>
        <taxon>Pipidae</taxon>
        <taxon>Xenopodinae</taxon>
        <taxon>Xenopus</taxon>
        <taxon>Xenopus</taxon>
    </lineage>
</organism>
<dbReference type="EMBL" id="KV486350">
    <property type="protein sequence ID" value="OCT55512.1"/>
    <property type="molecule type" value="Genomic_DNA"/>
</dbReference>
<dbReference type="PROSITE" id="PS50141">
    <property type="entry name" value="A_DEAMIN_EDITASE"/>
    <property type="match status" value="1"/>
</dbReference>
<dbReference type="Pfam" id="PF02137">
    <property type="entry name" value="A_deamin"/>
    <property type="match status" value="1"/>
</dbReference>
<gene>
    <name evidence="3" type="ORF">XELAEV_18001677mg</name>
</gene>
<dbReference type="Proteomes" id="UP000694892">
    <property type="component" value="Unassembled WGS sequence"/>
</dbReference>
<proteinExistence type="predicted"/>
<dbReference type="PANTHER" id="PTHR10910">
    <property type="entry name" value="EUKARYOTE SPECIFIC DSRNA BINDING PROTEIN"/>
    <property type="match status" value="1"/>
</dbReference>
<evidence type="ECO:0000313" key="3">
    <source>
        <dbReference type="EMBL" id="OCT55512.1"/>
    </source>
</evidence>
<evidence type="ECO:0000256" key="1">
    <source>
        <dbReference type="SAM" id="Phobius"/>
    </source>
</evidence>
<dbReference type="GO" id="GO:0005730">
    <property type="term" value="C:nucleolus"/>
    <property type="evidence" value="ECO:0007669"/>
    <property type="project" value="TreeGrafter"/>
</dbReference>
<name>A0A974BP56_XENLA</name>
<keyword evidence="1" id="KW-0472">Membrane</keyword>
<keyword evidence="1" id="KW-0812">Transmembrane</keyword>
<feature type="domain" description="A to I editase" evidence="2">
    <location>
        <begin position="6"/>
        <end position="91"/>
    </location>
</feature>
<dbReference type="GO" id="GO:0003725">
    <property type="term" value="F:double-stranded RNA binding"/>
    <property type="evidence" value="ECO:0007669"/>
    <property type="project" value="TreeGrafter"/>
</dbReference>
<protein>
    <recommendedName>
        <fullName evidence="2">A to I editase domain-containing protein</fullName>
    </recommendedName>
</protein>
<dbReference type="GO" id="GO:0006382">
    <property type="term" value="P:adenosine to inosine editing"/>
    <property type="evidence" value="ECO:0007669"/>
    <property type="project" value="TreeGrafter"/>
</dbReference>
<sequence>MLLVSRFLYSQLMKYNPDVPGDSIFEEADGDLLRVRPGVTFHLYISTAPCGDGALFDKSCSDQPSAEGDTKHCPIFENVKQGKLRTKVENGALLIVLYVYLLFVVQVKLCSWSLATAK</sequence>
<dbReference type="GO" id="GO:0005737">
    <property type="term" value="C:cytoplasm"/>
    <property type="evidence" value="ECO:0007669"/>
    <property type="project" value="TreeGrafter"/>
</dbReference>
<reference evidence="3" key="1">
    <citation type="submission" date="2016-05" db="EMBL/GenBank/DDBJ databases">
        <title>WGS assembly of Xenopus laevis.</title>
        <authorList>
            <person name="Session A."/>
            <person name="Uno Y."/>
            <person name="Kwon T."/>
            <person name="Chapman J."/>
            <person name="Toyoda A."/>
            <person name="Takahashi S."/>
            <person name="Fukui A."/>
            <person name="Hikosaka A."/>
            <person name="Putnam N."/>
            <person name="Stites J."/>
            <person name="Van Heeringen S."/>
            <person name="Quigley I."/>
            <person name="Heinz S."/>
            <person name="Hellsten U."/>
            <person name="Lyons J."/>
            <person name="Suzuki A."/>
            <person name="Kondo M."/>
            <person name="Ogino H."/>
            <person name="Ochi H."/>
            <person name="Bogdanovic O."/>
            <person name="Lister R."/>
            <person name="Georgiou G."/>
            <person name="Paranjpe S."/>
            <person name="Van Kruijsbergen I."/>
            <person name="Mozaffari S."/>
            <person name="Shu S."/>
            <person name="Schmutz J."/>
            <person name="Jenkins J."/>
            <person name="Grimwood J."/>
            <person name="Carlson J."/>
            <person name="Mitros T."/>
            <person name="Simakov O."/>
            <person name="Heald R."/>
            <person name="Miller K."/>
            <person name="Haudenschild C."/>
            <person name="Kuroki Y."/>
            <person name="Tanaka T."/>
            <person name="Michiue T."/>
            <person name="Watanabe M."/>
            <person name="Kinoshita T."/>
            <person name="Ohta Y."/>
            <person name="Mawaribuchi S."/>
            <person name="Suzuki Y."/>
            <person name="Haramoto Y."/>
            <person name="Yamamoto T."/>
            <person name="Takagi C."/>
            <person name="Kitzman J."/>
            <person name="Shendure J."/>
            <person name="Nakayama T."/>
            <person name="Izutsu Y."/>
            <person name="Robert J."/>
            <person name="Dichmann D."/>
            <person name="Flajnik M."/>
            <person name="Houston D."/>
            <person name="Marcotte E."/>
            <person name="Wallingford J."/>
            <person name="Ito Y."/>
            <person name="Asashima M."/>
            <person name="Ueno N."/>
            <person name="Matsuda Y."/>
            <person name="Jan Veenstra G."/>
            <person name="Fujiyama A."/>
            <person name="Harland R."/>
            <person name="Taira M."/>
            <person name="Rokhsar D.S."/>
        </authorList>
    </citation>
    <scope>NUCLEOTIDE SEQUENCE</scope>
    <source>
        <strain evidence="3">J</strain>
        <tissue evidence="3">Blood</tissue>
    </source>
</reference>
<keyword evidence="1" id="KW-1133">Transmembrane helix</keyword>
<feature type="transmembrane region" description="Helical" evidence="1">
    <location>
        <begin position="92"/>
        <end position="115"/>
    </location>
</feature>
<dbReference type="PANTHER" id="PTHR10910:SF107">
    <property type="entry name" value="DOUBLE-STRANDED RNA-SPECIFIC ADENOSINE DEAMINASE"/>
    <property type="match status" value="1"/>
</dbReference>
<dbReference type="GO" id="GO:0006396">
    <property type="term" value="P:RNA processing"/>
    <property type="evidence" value="ECO:0007669"/>
    <property type="project" value="InterPro"/>
</dbReference>
<accession>A0A974BP56</accession>